<dbReference type="Pfam" id="PF16344">
    <property type="entry name" value="FecR_C"/>
    <property type="match status" value="1"/>
</dbReference>
<dbReference type="Gene3D" id="2.60.120.1440">
    <property type="match status" value="1"/>
</dbReference>
<feature type="transmembrane region" description="Helical" evidence="1">
    <location>
        <begin position="77"/>
        <end position="93"/>
    </location>
</feature>
<dbReference type="InterPro" id="IPR012373">
    <property type="entry name" value="Ferrdict_sens_TM"/>
</dbReference>
<reference evidence="5" key="1">
    <citation type="journal article" date="2019" name="Int. J. Syst. Evol. Microbiol.">
        <title>The Global Catalogue of Microorganisms (GCM) 10K type strain sequencing project: providing services to taxonomists for standard genome sequencing and annotation.</title>
        <authorList>
            <consortium name="The Broad Institute Genomics Platform"/>
            <consortium name="The Broad Institute Genome Sequencing Center for Infectious Disease"/>
            <person name="Wu L."/>
            <person name="Ma J."/>
        </authorList>
    </citation>
    <scope>NUCLEOTIDE SEQUENCE [LARGE SCALE GENOMIC DNA]</scope>
    <source>
        <strain evidence="5">JCM 17111</strain>
    </source>
</reference>
<keyword evidence="1" id="KW-0812">Transmembrane</keyword>
<accession>A0ABP6X6H5</accession>
<evidence type="ECO:0000256" key="1">
    <source>
        <dbReference type="SAM" id="Phobius"/>
    </source>
</evidence>
<dbReference type="Gene3D" id="3.55.50.30">
    <property type="match status" value="1"/>
</dbReference>
<feature type="domain" description="FecR protein" evidence="2">
    <location>
        <begin position="124"/>
        <end position="217"/>
    </location>
</feature>
<evidence type="ECO:0000259" key="3">
    <source>
        <dbReference type="Pfam" id="PF16344"/>
    </source>
</evidence>
<dbReference type="RefSeq" id="WP_345004867.1">
    <property type="nucleotide sequence ID" value="NZ_BAABCY010000032.1"/>
</dbReference>
<dbReference type="PANTHER" id="PTHR30273:SF2">
    <property type="entry name" value="PROTEIN FECR"/>
    <property type="match status" value="1"/>
</dbReference>
<dbReference type="InterPro" id="IPR032508">
    <property type="entry name" value="FecR_C"/>
</dbReference>
<evidence type="ECO:0000259" key="2">
    <source>
        <dbReference type="Pfam" id="PF04773"/>
    </source>
</evidence>
<organism evidence="4 5">
    <name type="scientific">Snuella lapsa</name>
    <dbReference type="NCBI Taxonomy" id="870481"/>
    <lineage>
        <taxon>Bacteria</taxon>
        <taxon>Pseudomonadati</taxon>
        <taxon>Bacteroidota</taxon>
        <taxon>Flavobacteriia</taxon>
        <taxon>Flavobacteriales</taxon>
        <taxon>Flavobacteriaceae</taxon>
        <taxon>Snuella</taxon>
    </lineage>
</organism>
<sequence>MNKKQLVRYIKNDMDAIEKRKTIEWIRKHPDNHKKFNMVKAQYIVSTFKDIPNNPDSNSFFFERFKNSIKKRKPKRLFLYACASVIIMLSVLWNQGSFENSTETIVETPQQINSAHSDGSVHFTTKRGDRKEIYLPDGSKIVLNAESQLIYPKEFNDSLREVTLIGEAFFDIKRNIYKPFIVNSNNLKIKVLGTSFNVKSYDGDKKIETTLVTGKVELIKDEETPIVLAPSQKAVFYKKENKLEIEKVYSHDVVAWKDGRLIFNKTPLQDVVVDLERKYNVKININSQKLLDYEYTGTFDNLSINEVLKVLTISSPIKYAIENKEIKLWDDIK</sequence>
<dbReference type="EMBL" id="BAABCY010000032">
    <property type="protein sequence ID" value="GAA3562192.1"/>
    <property type="molecule type" value="Genomic_DNA"/>
</dbReference>
<gene>
    <name evidence="4" type="ORF">GCM10022395_11060</name>
</gene>
<protein>
    <submittedName>
        <fullName evidence="4">DUF4974 domain-containing protein</fullName>
    </submittedName>
</protein>
<evidence type="ECO:0000313" key="4">
    <source>
        <dbReference type="EMBL" id="GAA3562192.1"/>
    </source>
</evidence>
<dbReference type="InterPro" id="IPR006860">
    <property type="entry name" value="FecR"/>
</dbReference>
<dbReference type="Pfam" id="PF04773">
    <property type="entry name" value="FecR"/>
    <property type="match status" value="1"/>
</dbReference>
<dbReference type="PIRSF" id="PIRSF018266">
    <property type="entry name" value="FecR"/>
    <property type="match status" value="1"/>
</dbReference>
<dbReference type="Proteomes" id="UP001500954">
    <property type="component" value="Unassembled WGS sequence"/>
</dbReference>
<evidence type="ECO:0000313" key="5">
    <source>
        <dbReference type="Proteomes" id="UP001500954"/>
    </source>
</evidence>
<feature type="domain" description="Protein FecR C-terminal" evidence="3">
    <location>
        <begin position="260"/>
        <end position="327"/>
    </location>
</feature>
<comment type="caution">
    <text evidence="4">The sequence shown here is derived from an EMBL/GenBank/DDBJ whole genome shotgun (WGS) entry which is preliminary data.</text>
</comment>
<keyword evidence="1" id="KW-1133">Transmembrane helix</keyword>
<keyword evidence="1" id="KW-0472">Membrane</keyword>
<name>A0ABP6X6H5_9FLAO</name>
<proteinExistence type="predicted"/>
<dbReference type="PANTHER" id="PTHR30273">
    <property type="entry name" value="PERIPLASMIC SIGNAL SENSOR AND SIGMA FACTOR ACTIVATOR FECR-RELATED"/>
    <property type="match status" value="1"/>
</dbReference>
<keyword evidence="5" id="KW-1185">Reference proteome</keyword>